<dbReference type="InterPro" id="IPR014284">
    <property type="entry name" value="RNA_pol_sigma-70_dom"/>
</dbReference>
<dbReference type="InterPro" id="IPR007627">
    <property type="entry name" value="RNA_pol_sigma70_r2"/>
</dbReference>
<evidence type="ECO:0000256" key="3">
    <source>
        <dbReference type="ARBA" id="ARBA00023082"/>
    </source>
</evidence>
<keyword evidence="4" id="KW-0804">Transcription</keyword>
<evidence type="ECO:0000259" key="5">
    <source>
        <dbReference type="Pfam" id="PF04542"/>
    </source>
</evidence>
<dbReference type="AlphaFoldDB" id="A0A1I3TCN9"/>
<evidence type="ECO:0000313" key="7">
    <source>
        <dbReference type="EMBL" id="SFJ67426.1"/>
    </source>
</evidence>
<dbReference type="InterPro" id="IPR013324">
    <property type="entry name" value="RNA_pol_sigma_r3/r4-like"/>
</dbReference>
<dbReference type="NCBIfam" id="TIGR02937">
    <property type="entry name" value="sigma70-ECF"/>
    <property type="match status" value="1"/>
</dbReference>
<dbReference type="InterPro" id="IPR013325">
    <property type="entry name" value="RNA_pol_sigma_r2"/>
</dbReference>
<keyword evidence="3" id="KW-0731">Sigma factor</keyword>
<dbReference type="SUPFAM" id="SSF88946">
    <property type="entry name" value="Sigma2 domain of RNA polymerase sigma factors"/>
    <property type="match status" value="1"/>
</dbReference>
<evidence type="ECO:0000256" key="1">
    <source>
        <dbReference type="ARBA" id="ARBA00010641"/>
    </source>
</evidence>
<dbReference type="STRING" id="1477437.SAMN05444682_11280"/>
<protein>
    <submittedName>
        <fullName evidence="7">RNA polymerase sigma-70 factor, ECF subfamily</fullName>
    </submittedName>
</protein>
<dbReference type="OrthoDB" id="653814at2"/>
<dbReference type="SUPFAM" id="SSF88659">
    <property type="entry name" value="Sigma3 and sigma4 domains of RNA polymerase sigma factors"/>
    <property type="match status" value="1"/>
</dbReference>
<sequence length="185" mass="21623">MEEINGLSDDALLALLKADDARAYDMLFAKYYKLCYVNAYFYLKDEEEAKDAVQEFFVDLFEKKGYFHLEGNIKGYLYRAITNRCFNRLRSAERERKRKEHLGLDGVTEDALPDPSTNEKMYDKLHQAFSLLSVQRKEALKLVYVKEKRYQEAADQMGISVNSLKTHLKIGLKKMREALMRPAKD</sequence>
<dbReference type="RefSeq" id="WP_090630663.1">
    <property type="nucleotide sequence ID" value="NZ_FOQO01000012.1"/>
</dbReference>
<dbReference type="GO" id="GO:0003677">
    <property type="term" value="F:DNA binding"/>
    <property type="evidence" value="ECO:0007669"/>
    <property type="project" value="InterPro"/>
</dbReference>
<dbReference type="InterPro" id="IPR036388">
    <property type="entry name" value="WH-like_DNA-bd_sf"/>
</dbReference>
<dbReference type="Proteomes" id="UP000198670">
    <property type="component" value="Unassembled WGS sequence"/>
</dbReference>
<keyword evidence="2" id="KW-0805">Transcription regulation</keyword>
<gene>
    <name evidence="7" type="ORF">SAMN05444682_11280</name>
</gene>
<dbReference type="PANTHER" id="PTHR43133">
    <property type="entry name" value="RNA POLYMERASE ECF-TYPE SIGMA FACTO"/>
    <property type="match status" value="1"/>
</dbReference>
<name>A0A1I3TCN9_9SPHI</name>
<dbReference type="GO" id="GO:0016987">
    <property type="term" value="F:sigma factor activity"/>
    <property type="evidence" value="ECO:0007669"/>
    <property type="project" value="UniProtKB-KW"/>
</dbReference>
<dbReference type="GO" id="GO:0006352">
    <property type="term" value="P:DNA-templated transcription initiation"/>
    <property type="evidence" value="ECO:0007669"/>
    <property type="project" value="InterPro"/>
</dbReference>
<evidence type="ECO:0000259" key="6">
    <source>
        <dbReference type="Pfam" id="PF08281"/>
    </source>
</evidence>
<dbReference type="Pfam" id="PF08281">
    <property type="entry name" value="Sigma70_r4_2"/>
    <property type="match status" value="1"/>
</dbReference>
<dbReference type="Pfam" id="PF04542">
    <property type="entry name" value="Sigma70_r2"/>
    <property type="match status" value="1"/>
</dbReference>
<proteinExistence type="inferred from homology"/>
<dbReference type="EMBL" id="FOQO01000012">
    <property type="protein sequence ID" value="SFJ67426.1"/>
    <property type="molecule type" value="Genomic_DNA"/>
</dbReference>
<keyword evidence="8" id="KW-1185">Reference proteome</keyword>
<dbReference type="InterPro" id="IPR039425">
    <property type="entry name" value="RNA_pol_sigma-70-like"/>
</dbReference>
<comment type="similarity">
    <text evidence="1">Belongs to the sigma-70 factor family. ECF subfamily.</text>
</comment>
<reference evidence="7 8" key="1">
    <citation type="submission" date="2016-10" db="EMBL/GenBank/DDBJ databases">
        <authorList>
            <person name="de Groot N.N."/>
        </authorList>
    </citation>
    <scope>NUCLEOTIDE SEQUENCE [LARGE SCALE GENOMIC DNA]</scope>
    <source>
        <strain evidence="7 8">RK1</strain>
    </source>
</reference>
<evidence type="ECO:0000256" key="4">
    <source>
        <dbReference type="ARBA" id="ARBA00023163"/>
    </source>
</evidence>
<dbReference type="Gene3D" id="1.10.1740.10">
    <property type="match status" value="1"/>
</dbReference>
<dbReference type="InterPro" id="IPR013249">
    <property type="entry name" value="RNA_pol_sigma70_r4_t2"/>
</dbReference>
<evidence type="ECO:0000256" key="2">
    <source>
        <dbReference type="ARBA" id="ARBA00023015"/>
    </source>
</evidence>
<evidence type="ECO:0000313" key="8">
    <source>
        <dbReference type="Proteomes" id="UP000198670"/>
    </source>
</evidence>
<feature type="domain" description="RNA polymerase sigma-70 region 2" evidence="5">
    <location>
        <begin position="27"/>
        <end position="94"/>
    </location>
</feature>
<dbReference type="PANTHER" id="PTHR43133:SF46">
    <property type="entry name" value="RNA POLYMERASE SIGMA-70 FACTOR ECF SUBFAMILY"/>
    <property type="match status" value="1"/>
</dbReference>
<dbReference type="Gene3D" id="1.10.10.10">
    <property type="entry name" value="Winged helix-like DNA-binding domain superfamily/Winged helix DNA-binding domain"/>
    <property type="match status" value="1"/>
</dbReference>
<feature type="domain" description="RNA polymerase sigma factor 70 region 4 type 2" evidence="6">
    <location>
        <begin position="123"/>
        <end position="175"/>
    </location>
</feature>
<accession>A0A1I3TCN9</accession>
<organism evidence="7 8">
    <name type="scientific">Parapedobacter indicus</name>
    <dbReference type="NCBI Taxonomy" id="1477437"/>
    <lineage>
        <taxon>Bacteria</taxon>
        <taxon>Pseudomonadati</taxon>
        <taxon>Bacteroidota</taxon>
        <taxon>Sphingobacteriia</taxon>
        <taxon>Sphingobacteriales</taxon>
        <taxon>Sphingobacteriaceae</taxon>
        <taxon>Parapedobacter</taxon>
    </lineage>
</organism>